<evidence type="ECO:0000313" key="2">
    <source>
        <dbReference type="Proteomes" id="UP000694240"/>
    </source>
</evidence>
<comment type="caution">
    <text evidence="1">The sequence shown here is derived from an EMBL/GenBank/DDBJ whole genome shotgun (WGS) entry which is preliminary data.</text>
</comment>
<sequence>MALSKRLALLGAQSALSIAKPGGHGSSYNLINRRQISNLPKFKSKTKGSQDVDDSIPEIENRKARSYILHAENRVSFEMFFSNVGRMETTQDLKMSILKSELETSQENNSILVKREIQKLRDGMKMMQMEQRNLELNYKMQDVSTTNPSSNTCLVVNTNGYTLHLGVV</sequence>
<dbReference type="AlphaFoldDB" id="A0A8T2B163"/>
<proteinExistence type="predicted"/>
<protein>
    <submittedName>
        <fullName evidence="1">Uncharacterized protein</fullName>
    </submittedName>
</protein>
<accession>A0A8T2B163</accession>
<gene>
    <name evidence="1" type="ORF">ISN45_Aa03g035110</name>
</gene>
<dbReference type="EMBL" id="JAEFBK010000008">
    <property type="protein sequence ID" value="KAG7579352.1"/>
    <property type="molecule type" value="Genomic_DNA"/>
</dbReference>
<name>A0A8T2B163_9BRAS</name>
<keyword evidence="2" id="KW-1185">Reference proteome</keyword>
<dbReference type="Proteomes" id="UP000694240">
    <property type="component" value="Chromosome 8"/>
</dbReference>
<organism evidence="1 2">
    <name type="scientific">Arabidopsis thaliana x Arabidopsis arenosa</name>
    <dbReference type="NCBI Taxonomy" id="1240361"/>
    <lineage>
        <taxon>Eukaryota</taxon>
        <taxon>Viridiplantae</taxon>
        <taxon>Streptophyta</taxon>
        <taxon>Embryophyta</taxon>
        <taxon>Tracheophyta</taxon>
        <taxon>Spermatophyta</taxon>
        <taxon>Magnoliopsida</taxon>
        <taxon>eudicotyledons</taxon>
        <taxon>Gunneridae</taxon>
        <taxon>Pentapetalae</taxon>
        <taxon>rosids</taxon>
        <taxon>malvids</taxon>
        <taxon>Brassicales</taxon>
        <taxon>Brassicaceae</taxon>
        <taxon>Camelineae</taxon>
        <taxon>Arabidopsis</taxon>
    </lineage>
</organism>
<reference evidence="1 2" key="1">
    <citation type="submission" date="2020-12" db="EMBL/GenBank/DDBJ databases">
        <title>Concerted genomic and epigenomic changes stabilize Arabidopsis allopolyploids.</title>
        <authorList>
            <person name="Chen Z."/>
        </authorList>
    </citation>
    <scope>NUCLEOTIDE SEQUENCE [LARGE SCALE GENOMIC DNA]</scope>
    <source>
        <strain evidence="1">Allo738</strain>
        <tissue evidence="1">Leaf</tissue>
    </source>
</reference>
<evidence type="ECO:0000313" key="1">
    <source>
        <dbReference type="EMBL" id="KAG7579352.1"/>
    </source>
</evidence>